<reference evidence="3 4" key="1">
    <citation type="submission" date="2019-01" db="EMBL/GenBank/DDBJ databases">
        <authorList>
            <consortium name="Pathogen Informatics"/>
        </authorList>
    </citation>
    <scope>NUCLEOTIDE SEQUENCE [LARGE SCALE GENOMIC DNA]</scope>
    <source>
        <strain evidence="3 4">NCTC10186</strain>
    </source>
</reference>
<evidence type="ECO:0000256" key="1">
    <source>
        <dbReference type="SAM" id="SignalP"/>
    </source>
</evidence>
<dbReference type="InterPro" id="IPR045857">
    <property type="entry name" value="O16G_dom_2"/>
</dbReference>
<organism evidence="3 4">
    <name type="scientific">Mycoplasmopsis gallopavonis</name>
    <dbReference type="NCBI Taxonomy" id="76629"/>
    <lineage>
        <taxon>Bacteria</taxon>
        <taxon>Bacillati</taxon>
        <taxon>Mycoplasmatota</taxon>
        <taxon>Mycoplasmoidales</taxon>
        <taxon>Metamycoplasmataceae</taxon>
        <taxon>Mycoplasmopsis</taxon>
    </lineage>
</organism>
<dbReference type="Proteomes" id="UP000289862">
    <property type="component" value="Chromosome"/>
</dbReference>
<proteinExistence type="predicted"/>
<name>A0A449AZM2_9BACT</name>
<keyword evidence="3" id="KW-0326">Glycosidase</keyword>
<dbReference type="Gene3D" id="3.20.20.80">
    <property type="entry name" value="Glycosidases"/>
    <property type="match status" value="1"/>
</dbReference>
<protein>
    <submittedName>
        <fullName evidence="3">Alpha-amylase</fullName>
        <ecNumber evidence="3">3.2.1.1</ecNumber>
    </submittedName>
</protein>
<dbReference type="EMBL" id="LR215031">
    <property type="protein sequence ID" value="VEU72906.1"/>
    <property type="molecule type" value="Genomic_DNA"/>
</dbReference>
<feature type="chain" id="PRO_5019496567" evidence="1">
    <location>
        <begin position="22"/>
        <end position="763"/>
    </location>
</feature>
<accession>A0A449AZM2</accession>
<keyword evidence="4" id="KW-1185">Reference proteome</keyword>
<dbReference type="Gene3D" id="3.90.400.10">
    <property type="entry name" value="Oligo-1,6-glucosidase, Domain 2"/>
    <property type="match status" value="1"/>
</dbReference>
<feature type="signal peptide" evidence="1">
    <location>
        <begin position="1"/>
        <end position="21"/>
    </location>
</feature>
<dbReference type="GO" id="GO:0004556">
    <property type="term" value="F:alpha-amylase activity"/>
    <property type="evidence" value="ECO:0007669"/>
    <property type="project" value="UniProtKB-EC"/>
</dbReference>
<dbReference type="SMART" id="SM00642">
    <property type="entry name" value="Aamy"/>
    <property type="match status" value="1"/>
</dbReference>
<keyword evidence="1" id="KW-0732">Signal</keyword>
<dbReference type="EC" id="3.2.1.1" evidence="3"/>
<dbReference type="PANTHER" id="PTHR10357">
    <property type="entry name" value="ALPHA-AMYLASE FAMILY MEMBER"/>
    <property type="match status" value="1"/>
</dbReference>
<dbReference type="Pfam" id="PF00128">
    <property type="entry name" value="Alpha-amylase"/>
    <property type="match status" value="1"/>
</dbReference>
<sequence length="763" mass="88343">MKYHKLCSLLTLAVLPLPMFSCVSKVSKANEQDQKINFLPNNEFQKELLNLIYKLPYLEQEKFEPKLANVTNEDQKRELELSIMLKIRILQIQDYKNETIEKIKKLTNLTEDYKTKFLETISESLSKQTISDTLSKAIYLNQKLALRYPDPKPIMQYHDLESVKPINKEFQKWGSSFFTPLIKLNKTSYLEDSKNVLPIAPFNNNLSKSNLMYQLTVYSFADGNNDGIGDFIGLTENLDYFAKLGVDTLYLSPAFPSSSYHGYDVIDYTDIAPELGGMDAFDNFLTKAHSLGIRVIMDVPFNHTSYEHPWFQKALAGDLKYQNYYHFYDVYSDQRENNTEQRDDPWLRGLYNHVNSSRPLFHKAWTAKFWAGMPDLNLDNLEVRKEIDAIHKFWATKGVDGFRYDAFYHIYDNYNSHKQGENQTFPIKTQKLMNEWRMKANQGILKRKEAQISSSDDEFLMFGEWWGNPLSGFKYFDYLGQKALGSVIDGEHYKQKNNVNQFGQKYQEVFILPKDEENLIKSLNEKHSNWMPFLDNHDVERWINEVKWNVIQTPVTNQANVLTNNEIDAMNYALVSLLSRGGLPILYDGNELYMQGGPQHGEGNGDYNIREAFKWDDSSKQVYFFEAKSGDLIAKRASEGMPSVEKMINDETSGFNLVSKLAVIRKNFPAVREQKVSYIVDPLDLFENLDSFQSRKITVRNNLDGSYLVYFYGYKQTGGLGNLVLKPNYQIEKILLNHNLSLSGQKISNNSDGFYGVFLIKGK</sequence>
<evidence type="ECO:0000259" key="2">
    <source>
        <dbReference type="SMART" id="SM00642"/>
    </source>
</evidence>
<dbReference type="AlphaFoldDB" id="A0A449AZM2"/>
<dbReference type="InterPro" id="IPR006047">
    <property type="entry name" value="GH13_cat_dom"/>
</dbReference>
<dbReference type="InterPro" id="IPR017853">
    <property type="entry name" value="GH"/>
</dbReference>
<feature type="domain" description="Glycosyl hydrolase family 13 catalytic" evidence="2">
    <location>
        <begin position="214"/>
        <end position="636"/>
    </location>
</feature>
<dbReference type="SUPFAM" id="SSF51445">
    <property type="entry name" value="(Trans)glycosidases"/>
    <property type="match status" value="1"/>
</dbReference>
<gene>
    <name evidence="3" type="ORF">NCTC10186_00382</name>
</gene>
<dbReference type="RefSeq" id="WP_235659249.1">
    <property type="nucleotide sequence ID" value="NZ_QXGN01000008.1"/>
</dbReference>
<evidence type="ECO:0000313" key="4">
    <source>
        <dbReference type="Proteomes" id="UP000289862"/>
    </source>
</evidence>
<dbReference type="GO" id="GO:0005975">
    <property type="term" value="P:carbohydrate metabolic process"/>
    <property type="evidence" value="ECO:0007669"/>
    <property type="project" value="InterPro"/>
</dbReference>
<keyword evidence="3" id="KW-0378">Hydrolase</keyword>
<evidence type="ECO:0000313" key="3">
    <source>
        <dbReference type="EMBL" id="VEU72906.1"/>
    </source>
</evidence>
<dbReference type="KEGG" id="mgal:NCTC10186_00382"/>